<gene>
    <name evidence="2" type="ORF">Tci_045574</name>
</gene>
<feature type="region of interest" description="Disordered" evidence="1">
    <location>
        <begin position="131"/>
        <end position="164"/>
    </location>
</feature>
<accession>A0A6L2MI16</accession>
<evidence type="ECO:0000256" key="1">
    <source>
        <dbReference type="SAM" id="MobiDB-lite"/>
    </source>
</evidence>
<feature type="compositionally biased region" description="Polar residues" evidence="1">
    <location>
        <begin position="153"/>
        <end position="163"/>
    </location>
</feature>
<reference evidence="2" key="1">
    <citation type="journal article" date="2019" name="Sci. Rep.">
        <title>Draft genome of Tanacetum cinerariifolium, the natural source of mosquito coil.</title>
        <authorList>
            <person name="Yamashiro T."/>
            <person name="Shiraishi A."/>
            <person name="Satake H."/>
            <person name="Nakayama K."/>
        </authorList>
    </citation>
    <scope>NUCLEOTIDE SEQUENCE</scope>
</reference>
<dbReference type="AlphaFoldDB" id="A0A6L2MI16"/>
<proteinExistence type="predicted"/>
<dbReference type="EMBL" id="BKCJ010006720">
    <property type="protein sequence ID" value="GEU73596.1"/>
    <property type="molecule type" value="Genomic_DNA"/>
</dbReference>
<comment type="caution">
    <text evidence="2">The sequence shown here is derived from an EMBL/GenBank/DDBJ whole genome shotgun (WGS) entry which is preliminary data.</text>
</comment>
<evidence type="ECO:0000313" key="2">
    <source>
        <dbReference type="EMBL" id="GEU73596.1"/>
    </source>
</evidence>
<feature type="compositionally biased region" description="Low complexity" evidence="1">
    <location>
        <begin position="138"/>
        <end position="148"/>
    </location>
</feature>
<sequence>MPKSIHLDHHDTAHYIPMCHRTEGFTGHEREVYKSLVSRLIHEGVCVYTPEWPILSLQNDVDSYPDIYPPPHEDSSLIHDALFYERTQPKTQKMKGVDTFLDPYQMIISELKFDIKKWEIILSENADKGKGPRIPILTPSNSEPSNSPSPTPHQGNDHINNYTLDPIPYMNQLPSIEGGESSEFKKTKGLLKCLFCFLSKKK</sequence>
<protein>
    <submittedName>
        <fullName evidence="2">Uncharacterized protein</fullName>
    </submittedName>
</protein>
<name>A0A6L2MI16_TANCI</name>
<organism evidence="2">
    <name type="scientific">Tanacetum cinerariifolium</name>
    <name type="common">Dalmatian daisy</name>
    <name type="synonym">Chrysanthemum cinerariifolium</name>
    <dbReference type="NCBI Taxonomy" id="118510"/>
    <lineage>
        <taxon>Eukaryota</taxon>
        <taxon>Viridiplantae</taxon>
        <taxon>Streptophyta</taxon>
        <taxon>Embryophyta</taxon>
        <taxon>Tracheophyta</taxon>
        <taxon>Spermatophyta</taxon>
        <taxon>Magnoliopsida</taxon>
        <taxon>eudicotyledons</taxon>
        <taxon>Gunneridae</taxon>
        <taxon>Pentapetalae</taxon>
        <taxon>asterids</taxon>
        <taxon>campanulids</taxon>
        <taxon>Asterales</taxon>
        <taxon>Asteraceae</taxon>
        <taxon>Asteroideae</taxon>
        <taxon>Anthemideae</taxon>
        <taxon>Anthemidinae</taxon>
        <taxon>Tanacetum</taxon>
    </lineage>
</organism>